<keyword evidence="3" id="KW-0805">Transcription regulation</keyword>
<keyword evidence="8" id="KW-1185">Reference proteome</keyword>
<name>B6JHN4_AFIC5</name>
<dbReference type="Pfam" id="PF03466">
    <property type="entry name" value="LysR_substrate"/>
    <property type="match status" value="1"/>
</dbReference>
<accession>B6JHN4</accession>
<dbReference type="Pfam" id="PF00126">
    <property type="entry name" value="HTH_1"/>
    <property type="match status" value="1"/>
</dbReference>
<organism evidence="7 8">
    <name type="scientific">Afipia carboxidovorans (strain ATCC 49405 / DSM 1227 / KCTC 32145 / OM5)</name>
    <name type="common">Oligotropha carboxidovorans</name>
    <dbReference type="NCBI Taxonomy" id="504832"/>
    <lineage>
        <taxon>Bacteria</taxon>
        <taxon>Pseudomonadati</taxon>
        <taxon>Pseudomonadota</taxon>
        <taxon>Alphaproteobacteria</taxon>
        <taxon>Hyphomicrobiales</taxon>
        <taxon>Nitrobacteraceae</taxon>
        <taxon>Afipia</taxon>
    </lineage>
</organism>
<evidence type="ECO:0000259" key="6">
    <source>
        <dbReference type="PROSITE" id="PS50931"/>
    </source>
</evidence>
<protein>
    <submittedName>
        <fullName evidence="7">Transcriptional regulator, LysR family</fullName>
    </submittedName>
</protein>
<evidence type="ECO:0000313" key="7">
    <source>
        <dbReference type="EMBL" id="AEI06290.1"/>
    </source>
</evidence>
<reference evidence="7 8" key="1">
    <citation type="journal article" date="2011" name="J. Bacteriol.">
        <title>Complete genome sequences of the chemolithoautotrophic Oligotropha carboxidovorans strains OM4 and OM5.</title>
        <authorList>
            <person name="Volland S."/>
            <person name="Rachinger M."/>
            <person name="Strittmatter A."/>
            <person name="Daniel R."/>
            <person name="Gottschalk G."/>
            <person name="Meyer O."/>
        </authorList>
    </citation>
    <scope>NUCLEOTIDE SEQUENCE [LARGE SCALE GENOMIC DNA]</scope>
    <source>
        <strain evidence="8">ATCC 49405 / DSM 1227 / KCTC 32145 / OM5</strain>
    </source>
</reference>
<dbReference type="Gene3D" id="3.40.190.10">
    <property type="entry name" value="Periplasmic binding protein-like II"/>
    <property type="match status" value="2"/>
</dbReference>
<proteinExistence type="inferred from homology"/>
<dbReference type="HOGENOM" id="CLU_039613_6_5_5"/>
<dbReference type="eggNOG" id="COG0583">
    <property type="taxonomic scope" value="Bacteria"/>
</dbReference>
<dbReference type="RefSeq" id="WP_012563616.1">
    <property type="nucleotide sequence ID" value="NC_011386.1"/>
</dbReference>
<dbReference type="SUPFAM" id="SSF46785">
    <property type="entry name" value="Winged helix' DNA-binding domain"/>
    <property type="match status" value="1"/>
</dbReference>
<dbReference type="OrthoDB" id="9815174at2"/>
<dbReference type="InterPro" id="IPR005119">
    <property type="entry name" value="LysR_subst-bd"/>
</dbReference>
<dbReference type="PANTHER" id="PTHR30126">
    <property type="entry name" value="HTH-TYPE TRANSCRIPTIONAL REGULATOR"/>
    <property type="match status" value="1"/>
</dbReference>
<dbReference type="GO" id="GO:0003700">
    <property type="term" value="F:DNA-binding transcription factor activity"/>
    <property type="evidence" value="ECO:0007669"/>
    <property type="project" value="InterPro"/>
</dbReference>
<evidence type="ECO:0000313" key="8">
    <source>
        <dbReference type="Proteomes" id="UP000007730"/>
    </source>
</evidence>
<comment type="function">
    <text evidence="1">NodD regulates the expression of the nodABCFE genes which encode other nodulation proteins. NodD is also a negative regulator of its own expression. Binds flavonoids as inducers.</text>
</comment>
<dbReference type="STRING" id="504832.OCA5_c15760"/>
<evidence type="ECO:0000256" key="2">
    <source>
        <dbReference type="ARBA" id="ARBA00009437"/>
    </source>
</evidence>
<dbReference type="PATRIC" id="fig|504832.7.peg.1678"/>
<dbReference type="AlphaFoldDB" id="B6JHN4"/>
<dbReference type="PROSITE" id="PS50931">
    <property type="entry name" value="HTH_LYSR"/>
    <property type="match status" value="1"/>
</dbReference>
<comment type="similarity">
    <text evidence="2">Belongs to the LysR transcriptional regulatory family.</text>
</comment>
<evidence type="ECO:0000256" key="3">
    <source>
        <dbReference type="ARBA" id="ARBA00023015"/>
    </source>
</evidence>
<evidence type="ECO:0000256" key="1">
    <source>
        <dbReference type="ARBA" id="ARBA00003502"/>
    </source>
</evidence>
<dbReference type="GO" id="GO:0000976">
    <property type="term" value="F:transcription cis-regulatory region binding"/>
    <property type="evidence" value="ECO:0007669"/>
    <property type="project" value="TreeGrafter"/>
</dbReference>
<feature type="domain" description="HTH lysR-type" evidence="6">
    <location>
        <begin position="1"/>
        <end position="58"/>
    </location>
</feature>
<dbReference type="EMBL" id="CP002826">
    <property type="protein sequence ID" value="AEI06290.1"/>
    <property type="molecule type" value="Genomic_DNA"/>
</dbReference>
<gene>
    <name evidence="7" type="ordered locus">OCA5_c15760</name>
</gene>
<dbReference type="Proteomes" id="UP000007730">
    <property type="component" value="Chromosome"/>
</dbReference>
<keyword evidence="5" id="KW-0804">Transcription</keyword>
<keyword evidence="4" id="KW-0238">DNA-binding</keyword>
<dbReference type="SUPFAM" id="SSF53850">
    <property type="entry name" value="Periplasmic binding protein-like II"/>
    <property type="match status" value="1"/>
</dbReference>
<evidence type="ECO:0000256" key="4">
    <source>
        <dbReference type="ARBA" id="ARBA00023125"/>
    </source>
</evidence>
<sequence>MNTNDLAAFIAVVETGSIVAASTRLNLTQPGVTRRVQSLEEMLGVELLDRQSKPLKPTTAGREAYEQGRRVLRTLDDLKSGVAADGVVRGEFRLGVTPYLSEAALSAPLDMLRAQFPALSVHIVSGWSPDHAERVCRNQLDAAAICLPDGVTPPEELVCDDLGTQAVTFVVARDMKVPKSVDLPGLSHLPWVINQDGCGFRRALKRRFDAAHLPFNIAVEALDPELRLSLVARGVGIGLVTPIALKRSPLRSKLKVVKVENFEPAVRAWVVHRPPPGRLAVPIKAFRDALAVELRDAS</sequence>
<dbReference type="Gene3D" id="1.10.10.10">
    <property type="entry name" value="Winged helix-like DNA-binding domain superfamily/Winged helix DNA-binding domain"/>
    <property type="match status" value="1"/>
</dbReference>
<dbReference type="InterPro" id="IPR000847">
    <property type="entry name" value="LysR_HTH_N"/>
</dbReference>
<dbReference type="PRINTS" id="PR00039">
    <property type="entry name" value="HTHLYSR"/>
</dbReference>
<dbReference type="PANTHER" id="PTHR30126:SF39">
    <property type="entry name" value="HTH-TYPE TRANSCRIPTIONAL REGULATOR CYSL"/>
    <property type="match status" value="1"/>
</dbReference>
<evidence type="ECO:0000256" key="5">
    <source>
        <dbReference type="ARBA" id="ARBA00023163"/>
    </source>
</evidence>
<dbReference type="KEGG" id="ocg:OCA5_c15760"/>
<dbReference type="FunFam" id="1.10.10.10:FF:000001">
    <property type="entry name" value="LysR family transcriptional regulator"/>
    <property type="match status" value="1"/>
</dbReference>
<dbReference type="CDD" id="cd05466">
    <property type="entry name" value="PBP2_LTTR_substrate"/>
    <property type="match status" value="1"/>
</dbReference>
<dbReference type="InterPro" id="IPR036388">
    <property type="entry name" value="WH-like_DNA-bd_sf"/>
</dbReference>
<dbReference type="KEGG" id="oca:OCAR_6477"/>
<dbReference type="InterPro" id="IPR036390">
    <property type="entry name" value="WH_DNA-bd_sf"/>
</dbReference>